<dbReference type="GO" id="GO:0016020">
    <property type="term" value="C:membrane"/>
    <property type="evidence" value="ECO:0007669"/>
    <property type="project" value="UniProtKB-SubCell"/>
</dbReference>
<feature type="domain" description="EamA" evidence="8">
    <location>
        <begin position="15"/>
        <end position="139"/>
    </location>
</feature>
<feature type="transmembrane region" description="Helical" evidence="7">
    <location>
        <begin position="123"/>
        <end position="142"/>
    </location>
</feature>
<dbReference type="RefSeq" id="WP_115457461.1">
    <property type="nucleotide sequence ID" value="NZ_QRAP01000002.1"/>
</dbReference>
<keyword evidence="5 7" id="KW-1133">Transmembrane helix</keyword>
<dbReference type="PANTHER" id="PTHR32322:SF2">
    <property type="entry name" value="EAMA DOMAIN-CONTAINING PROTEIN"/>
    <property type="match status" value="1"/>
</dbReference>
<dbReference type="Proteomes" id="UP000254848">
    <property type="component" value="Unassembled WGS sequence"/>
</dbReference>
<name>A0A370R1D7_9GAMM</name>
<comment type="subcellular location">
    <subcellularLocation>
        <location evidence="1">Cell membrane</location>
        <topology evidence="1">Multi-pass membrane protein</topology>
    </subcellularLocation>
</comment>
<keyword evidence="6 7" id="KW-0472">Membrane</keyword>
<protein>
    <submittedName>
        <fullName evidence="9">EamA domain-containing membrane protein RarD</fullName>
    </submittedName>
</protein>
<feature type="transmembrane region" description="Helical" evidence="7">
    <location>
        <begin position="180"/>
        <end position="202"/>
    </location>
</feature>
<proteinExistence type="inferred from homology"/>
<keyword evidence="10" id="KW-1185">Reference proteome</keyword>
<evidence type="ECO:0000256" key="2">
    <source>
        <dbReference type="ARBA" id="ARBA00007362"/>
    </source>
</evidence>
<dbReference type="InterPro" id="IPR000620">
    <property type="entry name" value="EamA_dom"/>
</dbReference>
<dbReference type="SUPFAM" id="SSF103481">
    <property type="entry name" value="Multidrug resistance efflux transporter EmrE"/>
    <property type="match status" value="2"/>
</dbReference>
<reference evidence="9 10" key="1">
    <citation type="submission" date="2018-07" db="EMBL/GenBank/DDBJ databases">
        <title>Genomic Encyclopedia of Type Strains, Phase IV (KMG-IV): sequencing the most valuable type-strain genomes for metagenomic binning, comparative biology and taxonomic classification.</title>
        <authorList>
            <person name="Goeker M."/>
        </authorList>
    </citation>
    <scope>NUCLEOTIDE SEQUENCE [LARGE SCALE GENOMIC DNA]</scope>
    <source>
        <strain evidence="9 10">DSM 103736</strain>
    </source>
</reference>
<feature type="transmembrane region" description="Helical" evidence="7">
    <location>
        <begin position="148"/>
        <end position="168"/>
    </location>
</feature>
<gene>
    <name evidence="9" type="ORF">C8D90_102200</name>
</gene>
<evidence type="ECO:0000313" key="9">
    <source>
        <dbReference type="EMBL" id="RDK95719.1"/>
    </source>
</evidence>
<feature type="transmembrane region" description="Helical" evidence="7">
    <location>
        <begin position="214"/>
        <end position="236"/>
    </location>
</feature>
<feature type="transmembrane region" description="Helical" evidence="7">
    <location>
        <begin position="95"/>
        <end position="116"/>
    </location>
</feature>
<feature type="transmembrane region" description="Helical" evidence="7">
    <location>
        <begin position="67"/>
        <end position="89"/>
    </location>
</feature>
<keyword evidence="3" id="KW-1003">Cell membrane</keyword>
<organism evidence="9 10">
    <name type="scientific">Enterobacillus tribolii</name>
    <dbReference type="NCBI Taxonomy" id="1487935"/>
    <lineage>
        <taxon>Bacteria</taxon>
        <taxon>Pseudomonadati</taxon>
        <taxon>Pseudomonadota</taxon>
        <taxon>Gammaproteobacteria</taxon>
        <taxon>Enterobacterales</taxon>
        <taxon>Hafniaceae</taxon>
        <taxon>Enterobacillus</taxon>
    </lineage>
</organism>
<feature type="transmembrane region" description="Helical" evidence="7">
    <location>
        <begin position="243"/>
        <end position="263"/>
    </location>
</feature>
<dbReference type="AlphaFoldDB" id="A0A370R1D7"/>
<dbReference type="OrthoDB" id="5430053at2"/>
<feature type="transmembrane region" description="Helical" evidence="7">
    <location>
        <begin position="33"/>
        <end position="55"/>
    </location>
</feature>
<evidence type="ECO:0000256" key="6">
    <source>
        <dbReference type="ARBA" id="ARBA00023136"/>
    </source>
</evidence>
<feature type="domain" description="EamA" evidence="8">
    <location>
        <begin position="152"/>
        <end position="286"/>
    </location>
</feature>
<feature type="transmembrane region" description="Helical" evidence="7">
    <location>
        <begin position="7"/>
        <end position="27"/>
    </location>
</feature>
<dbReference type="InterPro" id="IPR037185">
    <property type="entry name" value="EmrE-like"/>
</dbReference>
<evidence type="ECO:0000256" key="5">
    <source>
        <dbReference type="ARBA" id="ARBA00022989"/>
    </source>
</evidence>
<evidence type="ECO:0000256" key="1">
    <source>
        <dbReference type="ARBA" id="ARBA00004651"/>
    </source>
</evidence>
<dbReference type="Pfam" id="PF00892">
    <property type="entry name" value="EamA"/>
    <property type="match status" value="2"/>
</dbReference>
<dbReference type="InterPro" id="IPR050638">
    <property type="entry name" value="AA-Vitamin_Transporters"/>
</dbReference>
<evidence type="ECO:0000313" key="10">
    <source>
        <dbReference type="Proteomes" id="UP000254848"/>
    </source>
</evidence>
<comment type="caution">
    <text evidence="9">The sequence shown here is derived from an EMBL/GenBank/DDBJ whole genome shotgun (WGS) entry which is preliminary data.</text>
</comment>
<keyword evidence="4 7" id="KW-0812">Transmembrane</keyword>
<dbReference type="PANTHER" id="PTHR32322">
    <property type="entry name" value="INNER MEMBRANE TRANSPORTER"/>
    <property type="match status" value="1"/>
</dbReference>
<comment type="similarity">
    <text evidence="2">Belongs to the EamA transporter family.</text>
</comment>
<evidence type="ECO:0000256" key="4">
    <source>
        <dbReference type="ARBA" id="ARBA00022692"/>
    </source>
</evidence>
<evidence type="ECO:0000256" key="7">
    <source>
        <dbReference type="SAM" id="Phobius"/>
    </source>
</evidence>
<feature type="transmembrane region" description="Helical" evidence="7">
    <location>
        <begin position="269"/>
        <end position="288"/>
    </location>
</feature>
<evidence type="ECO:0000259" key="8">
    <source>
        <dbReference type="Pfam" id="PF00892"/>
    </source>
</evidence>
<evidence type="ECO:0000256" key="3">
    <source>
        <dbReference type="ARBA" id="ARBA00022475"/>
    </source>
</evidence>
<sequence length="298" mass="31951">MAGRANPVAFGGLAALTLIWSYSWIVMKSVTPYMGAFDFAAARSLLGALLLFVVLRVRGRGMKPPPFWPTLTIGLLQTGGMTGFSQWALVSGGAGKVAILTYTMPFWVILLAALFLNERMRRIQYLAIVIAAAGLILVLQPWRMSGSWQSPLLAILSGVSWGASAVLAKRVYARYPSVDLLSLTTWQMAAGALVLCVVALLVPQQPVVWHPYVFMALTYNAVLATALGWVLWLYVLKNLPAGVAGLCTLAVPVCGVLLSWWLLGENPGAVEGSGITLIVLALVVLSQGGRQKASVQRV</sequence>
<dbReference type="EMBL" id="QRAP01000002">
    <property type="protein sequence ID" value="RDK95719.1"/>
    <property type="molecule type" value="Genomic_DNA"/>
</dbReference>
<accession>A0A370R1D7</accession>